<dbReference type="CDD" id="cd09272">
    <property type="entry name" value="RNase_HI_RT_Ty1"/>
    <property type="match status" value="1"/>
</dbReference>
<reference evidence="1 2" key="1">
    <citation type="journal article" date="2012" name="Plant Cell">
        <title>Genome comparison of barley and maize smut fungi reveals targeted loss of RNA silencing components and species-specific presence of transposable elements.</title>
        <authorList>
            <person name="Laurie J.D."/>
            <person name="Ali S."/>
            <person name="Linning R."/>
            <person name="Mannhaupt G."/>
            <person name="Wong P."/>
            <person name="Gueldener U."/>
            <person name="Muensterkoetter M."/>
            <person name="Moore R."/>
            <person name="Kahmann R."/>
            <person name="Bakkeren G."/>
            <person name="Schirawski J."/>
        </authorList>
    </citation>
    <scope>NUCLEOTIDE SEQUENCE [LARGE SCALE GENOMIC DNA]</scope>
    <source>
        <strain evidence="2">Uh4875-4</strain>
    </source>
</reference>
<dbReference type="eggNOG" id="KOG0017">
    <property type="taxonomic scope" value="Eukaryota"/>
</dbReference>
<dbReference type="EMBL" id="CAGI01000142">
    <property type="protein sequence ID" value="CCF49239.1"/>
    <property type="molecule type" value="Genomic_DNA"/>
</dbReference>
<evidence type="ECO:0000313" key="2">
    <source>
        <dbReference type="Proteomes" id="UP000006174"/>
    </source>
</evidence>
<evidence type="ECO:0000313" key="1">
    <source>
        <dbReference type="EMBL" id="CCF49239.1"/>
    </source>
</evidence>
<dbReference type="OrthoDB" id="3344688at2759"/>
<dbReference type="STRING" id="1128400.I2FQP6"/>
<gene>
    <name evidence="1" type="ORF">UHOR_07634</name>
</gene>
<sequence length="184" mass="20399">MSQLTEEAMQAVLCVVRYLNQTQDDVLHIGGTNTNESVIETYTDVNWASDPNANRKSTSGLIMKVFGSIITWNSHVQKCVASSAVETEYIASLAAAREALFHRHLPCGLGFGDHTPTILTDNMGCIQVANNLAMHSKLKHVDMKYHLIQDQVQEGNIEIKYVRTNDNIADFLTKPVSKTLLAHT</sequence>
<accession>I2FQP6</accession>
<dbReference type="PANTHER" id="PTHR11439:SF440">
    <property type="entry name" value="INTEGRASE CATALYTIC DOMAIN-CONTAINING PROTEIN"/>
    <property type="match status" value="1"/>
</dbReference>
<dbReference type="PANTHER" id="PTHR11439">
    <property type="entry name" value="GAG-POL-RELATED RETROTRANSPOSON"/>
    <property type="match status" value="1"/>
</dbReference>
<keyword evidence="2" id="KW-1185">Reference proteome</keyword>
<dbReference type="OMA" id="CRKQSCV"/>
<dbReference type="AlphaFoldDB" id="I2FQP6"/>
<comment type="caution">
    <text evidence="1">The sequence shown here is derived from an EMBL/GenBank/DDBJ whole genome shotgun (WGS) entry which is preliminary data.</text>
</comment>
<dbReference type="HOGENOM" id="CLU_001650_6_2_1"/>
<protein>
    <submittedName>
        <fullName evidence="1">Uncharacterized protein</fullName>
    </submittedName>
</protein>
<organism evidence="1 2">
    <name type="scientific">Ustilago hordei</name>
    <name type="common">Barley covered smut fungus</name>
    <dbReference type="NCBI Taxonomy" id="120017"/>
    <lineage>
        <taxon>Eukaryota</taxon>
        <taxon>Fungi</taxon>
        <taxon>Dikarya</taxon>
        <taxon>Basidiomycota</taxon>
        <taxon>Ustilaginomycotina</taxon>
        <taxon>Ustilaginomycetes</taxon>
        <taxon>Ustilaginales</taxon>
        <taxon>Ustilaginaceae</taxon>
        <taxon>Ustilago</taxon>
    </lineage>
</organism>
<proteinExistence type="predicted"/>
<name>I2FQP6_USTHO</name>
<dbReference type="Proteomes" id="UP000006174">
    <property type="component" value="Unassembled WGS sequence"/>
</dbReference>